<reference evidence="4" key="1">
    <citation type="journal article" date="2013" name="Environ. Microbiol.">
        <title>Microbiota from the distal guts of lean and obese adolescents exhibit partial functional redundancy besides clear differences in community structure.</title>
        <authorList>
            <person name="Ferrer M."/>
            <person name="Ruiz A."/>
            <person name="Lanza F."/>
            <person name="Haange S.B."/>
            <person name="Oberbach A."/>
            <person name="Till H."/>
            <person name="Bargiela R."/>
            <person name="Campoy C."/>
            <person name="Segura M.T."/>
            <person name="Richter M."/>
            <person name="von Bergen M."/>
            <person name="Seifert J."/>
            <person name="Suarez A."/>
        </authorList>
    </citation>
    <scope>NUCLEOTIDE SEQUENCE</scope>
</reference>
<accession>K1TS51</accession>
<dbReference type="InterPro" id="IPR041033">
    <property type="entry name" value="SpaA_PFL_dom_1"/>
</dbReference>
<dbReference type="Gene3D" id="2.60.40.10">
    <property type="entry name" value="Immunoglobulins"/>
    <property type="match status" value="1"/>
</dbReference>
<evidence type="ECO:0000259" key="3">
    <source>
        <dbReference type="Pfam" id="PF20610"/>
    </source>
</evidence>
<organism evidence="4">
    <name type="scientific">human gut metagenome</name>
    <dbReference type="NCBI Taxonomy" id="408170"/>
    <lineage>
        <taxon>unclassified sequences</taxon>
        <taxon>metagenomes</taxon>
        <taxon>organismal metagenomes</taxon>
    </lineage>
</organism>
<feature type="compositionally biased region" description="Acidic residues" evidence="1">
    <location>
        <begin position="59"/>
        <end position="78"/>
    </location>
</feature>
<feature type="non-terminal residue" evidence="4">
    <location>
        <position position="1"/>
    </location>
</feature>
<gene>
    <name evidence="4" type="ORF">LEA_11963</name>
</gene>
<dbReference type="Pfam" id="PF20610">
    <property type="entry name" value="TED_2"/>
    <property type="match status" value="1"/>
</dbReference>
<feature type="compositionally biased region" description="Acidic residues" evidence="1">
    <location>
        <begin position="85"/>
        <end position="108"/>
    </location>
</feature>
<proteinExistence type="predicted"/>
<feature type="non-terminal residue" evidence="4">
    <location>
        <position position="600"/>
    </location>
</feature>
<feature type="domain" description="Thioester" evidence="3">
    <location>
        <begin position="179"/>
        <end position="311"/>
    </location>
</feature>
<evidence type="ECO:0000313" key="4">
    <source>
        <dbReference type="EMBL" id="EKC62211.1"/>
    </source>
</evidence>
<evidence type="ECO:0000259" key="2">
    <source>
        <dbReference type="Pfam" id="PF17802"/>
    </source>
</evidence>
<comment type="caution">
    <text evidence="4">The sequence shown here is derived from an EMBL/GenBank/DDBJ whole genome shotgun (WGS) entry which is preliminary data.</text>
</comment>
<dbReference type="InterPro" id="IPR013783">
    <property type="entry name" value="Ig-like_fold"/>
</dbReference>
<dbReference type="Pfam" id="PF17802">
    <property type="entry name" value="SpaA"/>
    <property type="match status" value="1"/>
</dbReference>
<protein>
    <submittedName>
        <fullName evidence="4">Cna protein B-type domain protein</fullName>
    </submittedName>
</protein>
<evidence type="ECO:0000256" key="1">
    <source>
        <dbReference type="SAM" id="MobiDB-lite"/>
    </source>
</evidence>
<name>K1TS51_9ZZZZ</name>
<feature type="region of interest" description="Disordered" evidence="1">
    <location>
        <begin position="47"/>
        <end position="116"/>
    </location>
</feature>
<feature type="domain" description="SpaA-like prealbumin fold" evidence="2">
    <location>
        <begin position="446"/>
        <end position="534"/>
    </location>
</feature>
<feature type="compositionally biased region" description="Polar residues" evidence="1">
    <location>
        <begin position="48"/>
        <end position="58"/>
    </location>
</feature>
<dbReference type="EMBL" id="AJWY01008080">
    <property type="protein sequence ID" value="EKC62211.1"/>
    <property type="molecule type" value="Genomic_DNA"/>
</dbReference>
<dbReference type="InterPro" id="IPR046751">
    <property type="entry name" value="TED_2"/>
</dbReference>
<sequence>KAENDAGENFSTSHADTYHAVYYVEPVNQNHPVYQIGRNLIVKEPVTAAQSEPQTEQAVTEEDTGSDDEEAASQEETETVPVETEIVEPETAESETEEAETEEPEEKESEFQDGLSESEFDAALEESETENTTDAESGLTLSDVLEQAGEQDIDLIAMEDGETVSFTAVNTSTRATQDVDVTRGTAYYYADYGLGSYVTYKYTVKFGNVSATAYCVQPSKAGPGDGVYKITKLGDSKALAKVCYYGTKASGENGFFSEKHPDFSAGKQFIIVHLAASYANNSGDAFSGTNATGQALAMELYNYCMSQPEIPEVDMSFSNADVTAYISGNSQRTEEITFKASELQTITMKLPSGVRLHNVTTGKTSSAGASVEICGGTKFYLSAPLTQAVDVKGEWSVTMKGSIIKDYSAYKITTGSETQDLALVFGEGVTDEKYVDFKVSWVKQATLEIVKKDRKSNKAIAGAVYGVYSDKDGKNLITKMPATDDNGASSVTITKTQDTVYLKEISVPNGYLLDTKAYDVNLVIGGTVKQTVTDAEQMASLTVYKLGEVLTGAKVTDDGVSFVYTEQKQKGAVYNVYAASDIVSADGTVVYKKDALVKAG</sequence>
<dbReference type="AlphaFoldDB" id="K1TS51"/>